<organism evidence="1 2">
    <name type="scientific">Streptococcus caprae</name>
    <dbReference type="NCBI Taxonomy" id="1640501"/>
    <lineage>
        <taxon>Bacteria</taxon>
        <taxon>Bacillati</taxon>
        <taxon>Bacillota</taxon>
        <taxon>Bacilli</taxon>
        <taxon>Lactobacillales</taxon>
        <taxon>Streptococcaceae</taxon>
        <taxon>Streptococcus</taxon>
    </lineage>
</organism>
<evidence type="ECO:0000313" key="1">
    <source>
        <dbReference type="EMBL" id="MFC3928049.1"/>
    </source>
</evidence>
<reference evidence="2" key="1">
    <citation type="journal article" date="2019" name="Int. J. Syst. Evol. Microbiol.">
        <title>The Global Catalogue of Microorganisms (GCM) 10K type strain sequencing project: providing services to taxonomists for standard genome sequencing and annotation.</title>
        <authorList>
            <consortium name="The Broad Institute Genomics Platform"/>
            <consortium name="The Broad Institute Genome Sequencing Center for Infectious Disease"/>
            <person name="Wu L."/>
            <person name="Ma J."/>
        </authorList>
    </citation>
    <scope>NUCLEOTIDE SEQUENCE [LARGE SCALE GENOMIC DNA]</scope>
    <source>
        <strain evidence="2">CCUG 67170</strain>
    </source>
</reference>
<keyword evidence="2" id="KW-1185">Reference proteome</keyword>
<proteinExistence type="predicted"/>
<comment type="caution">
    <text evidence="1">The sequence shown here is derived from an EMBL/GenBank/DDBJ whole genome shotgun (WGS) entry which is preliminary data.</text>
</comment>
<protein>
    <submittedName>
        <fullName evidence="1">Uncharacterized protein</fullName>
    </submittedName>
</protein>
<feature type="non-terminal residue" evidence="1">
    <location>
        <position position="1"/>
    </location>
</feature>
<dbReference type="Gene3D" id="3.90.1150.50">
    <property type="entry name" value="Transcription-repair-coupling factor, D7 domain"/>
    <property type="match status" value="1"/>
</dbReference>
<sequence length="105" mass="12118">FVNLLPFLAMRKEPPYKNSIVLFILSIIRGSFQITVTFEVAASLLFLTQDFFEDLSVTKLKARISENSGKMEVIFDVRNQKDYQILEELIAFGEKLQEIKARKDA</sequence>
<dbReference type="EMBL" id="JBHRZV010000043">
    <property type="protein sequence ID" value="MFC3928049.1"/>
    <property type="molecule type" value="Genomic_DNA"/>
</dbReference>
<accession>A0ABV8CV89</accession>
<dbReference type="InterPro" id="IPR037235">
    <property type="entry name" value="TRCF-like_C_D7"/>
</dbReference>
<gene>
    <name evidence="1" type="ORF">ACFORF_05615</name>
</gene>
<name>A0ABV8CV89_9STRE</name>
<dbReference type="Proteomes" id="UP001595807">
    <property type="component" value="Unassembled WGS sequence"/>
</dbReference>
<evidence type="ECO:0000313" key="2">
    <source>
        <dbReference type="Proteomes" id="UP001595807"/>
    </source>
</evidence>
<dbReference type="RefSeq" id="WP_380426245.1">
    <property type="nucleotide sequence ID" value="NZ_JBHRZV010000043.1"/>
</dbReference>